<evidence type="ECO:0000259" key="3">
    <source>
        <dbReference type="Pfam" id="PF13837"/>
    </source>
</evidence>
<proteinExistence type="predicted"/>
<evidence type="ECO:0000256" key="1">
    <source>
        <dbReference type="SAM" id="Coils"/>
    </source>
</evidence>
<sequence length="440" mass="50713">MEGKSSASSNLIPGSSHGFLDLQGSMQVNPQQNPHPYQSFMAHPQQLQDVFCLRVRNTQQPEQPVAFLDYNNKGDRAKNCVSGDDDGSNIAEEGVDGNNEGGREKKDSPWHRVKWTDEMVKLLITAVSYVGEDASFDCNGNARRRSSLLPKKGKWKCISKVMAERGYHVSPQQCEDKFNDLNKRYKRLNEILGRGTSCKVVEDPTLLDSMDLPDKAKEAVRKILSSKQLFYEEMCSYHNGNRLYLPHDRALQRSLQLSLRSKDDDDPHESRPHKADALDEEDHVMECDGQHDETEEDHASHKGNGRTFVFPVVSMKRTKQGEEHEIVGSGNALNFLDCNERSHHSSNDHTYVNHIFTEGRAAEWLQNQSMVSRSLQVEEQKLHIQTQMLELENQRFKWLRFGQQEDRELEKMRLENECMKLENERLALEIKRRELRADYN</sequence>
<feature type="compositionally biased region" description="Polar residues" evidence="2">
    <location>
        <begin position="1"/>
        <end position="13"/>
    </location>
</feature>
<dbReference type="EMBL" id="GHES01034230">
    <property type="protein sequence ID" value="MPA64789.1"/>
    <property type="molecule type" value="Transcribed_RNA"/>
</dbReference>
<evidence type="ECO:0000313" key="4">
    <source>
        <dbReference type="EMBL" id="MPA64789.1"/>
    </source>
</evidence>
<dbReference type="PANTHER" id="PTHR46327:SF3">
    <property type="entry name" value="TRANSCRIPTION FACTOR"/>
    <property type="match status" value="1"/>
</dbReference>
<dbReference type="InterPro" id="IPR044822">
    <property type="entry name" value="Myb_DNA-bind_4"/>
</dbReference>
<feature type="compositionally biased region" description="Basic and acidic residues" evidence="2">
    <location>
        <begin position="260"/>
        <end position="277"/>
    </location>
</feature>
<feature type="region of interest" description="Disordered" evidence="2">
    <location>
        <begin position="1"/>
        <end position="33"/>
    </location>
</feature>
<organism evidence="4">
    <name type="scientific">Davidia involucrata</name>
    <name type="common">Dove tree</name>
    <dbReference type="NCBI Taxonomy" id="16924"/>
    <lineage>
        <taxon>Eukaryota</taxon>
        <taxon>Viridiplantae</taxon>
        <taxon>Streptophyta</taxon>
        <taxon>Embryophyta</taxon>
        <taxon>Tracheophyta</taxon>
        <taxon>Spermatophyta</taxon>
        <taxon>Magnoliopsida</taxon>
        <taxon>eudicotyledons</taxon>
        <taxon>Gunneridae</taxon>
        <taxon>Pentapetalae</taxon>
        <taxon>asterids</taxon>
        <taxon>Cornales</taxon>
        <taxon>Nyssaceae</taxon>
        <taxon>Davidia</taxon>
    </lineage>
</organism>
<dbReference type="AlphaFoldDB" id="A0A5B7B7C5"/>
<name>A0A5B7B7C5_DAVIN</name>
<feature type="coiled-coil region" evidence="1">
    <location>
        <begin position="404"/>
        <end position="438"/>
    </location>
</feature>
<protein>
    <recommendedName>
        <fullName evidence="3">Myb/SANT-like DNA-binding domain-containing protein</fullName>
    </recommendedName>
</protein>
<keyword evidence="1" id="KW-0175">Coiled coil</keyword>
<dbReference type="Pfam" id="PF13837">
    <property type="entry name" value="Myb_DNA-bind_4"/>
    <property type="match status" value="1"/>
</dbReference>
<feature type="domain" description="Myb/SANT-like DNA-binding" evidence="3">
    <location>
        <begin position="112"/>
        <end position="202"/>
    </location>
</feature>
<reference evidence="4" key="1">
    <citation type="submission" date="2019-08" db="EMBL/GenBank/DDBJ databases">
        <title>Reference gene set and small RNA set construction with multiple tissues from Davidia involucrata Baill.</title>
        <authorList>
            <person name="Yang H."/>
            <person name="Zhou C."/>
            <person name="Li G."/>
            <person name="Wang J."/>
            <person name="Gao P."/>
            <person name="Wang M."/>
            <person name="Wang R."/>
            <person name="Zhao Y."/>
        </authorList>
    </citation>
    <scope>NUCLEOTIDE SEQUENCE</scope>
    <source>
        <tissue evidence="4">Mixed with DoveR01_LX</tissue>
    </source>
</reference>
<gene>
    <name evidence="4" type="ORF">Din_034230</name>
</gene>
<feature type="region of interest" description="Disordered" evidence="2">
    <location>
        <begin position="259"/>
        <end position="305"/>
    </location>
</feature>
<feature type="compositionally biased region" description="Polar residues" evidence="2">
    <location>
        <begin position="24"/>
        <end position="33"/>
    </location>
</feature>
<dbReference type="PANTHER" id="PTHR46327">
    <property type="entry name" value="F16F4.11 PROTEIN-RELATED"/>
    <property type="match status" value="1"/>
</dbReference>
<feature type="compositionally biased region" description="Basic and acidic residues" evidence="2">
    <location>
        <begin position="284"/>
        <end position="300"/>
    </location>
</feature>
<feature type="region of interest" description="Disordered" evidence="2">
    <location>
        <begin position="80"/>
        <end position="108"/>
    </location>
</feature>
<evidence type="ECO:0000256" key="2">
    <source>
        <dbReference type="SAM" id="MobiDB-lite"/>
    </source>
</evidence>
<accession>A0A5B7B7C5</accession>
<dbReference type="Gene3D" id="1.10.10.60">
    <property type="entry name" value="Homeodomain-like"/>
    <property type="match status" value="1"/>
</dbReference>